<dbReference type="PANTHER" id="PTHR14464">
    <property type="entry name" value="EXONUCLEASE V"/>
    <property type="match status" value="1"/>
</dbReference>
<evidence type="ECO:0000313" key="4">
    <source>
        <dbReference type="Proteomes" id="UP000039324"/>
    </source>
</evidence>
<evidence type="ECO:0000313" key="3">
    <source>
        <dbReference type="EMBL" id="SPR00233.1"/>
    </source>
</evidence>
<gene>
    <name evidence="2" type="ORF">PBRA_007846</name>
    <name evidence="3" type="ORF">PLBR_LOCUS7448</name>
</gene>
<dbReference type="InterPro" id="IPR019190">
    <property type="entry name" value="EXOV"/>
</dbReference>
<evidence type="ECO:0000256" key="1">
    <source>
        <dbReference type="ARBA" id="ARBA00009797"/>
    </source>
</evidence>
<dbReference type="GO" id="GO:0045145">
    <property type="term" value="F:single-stranded DNA 5'-3' DNA exonuclease activity"/>
    <property type="evidence" value="ECO:0007669"/>
    <property type="project" value="InterPro"/>
</dbReference>
<reference evidence="3 5" key="2">
    <citation type="submission" date="2018-03" db="EMBL/GenBank/DDBJ databases">
        <authorList>
            <person name="Fogelqvist J."/>
        </authorList>
    </citation>
    <scope>NUCLEOTIDE SEQUENCE [LARGE SCALE GENOMIC DNA]</scope>
</reference>
<sequence length="320" mass="36598">MSDEDIEDVLRLRPPIDRFRSSRTLSVTDVASQAWCEMQTAFGLEHRRVRTAAMRAGARRHNELELELHKVHRINVVTAADVWAVRLLNVMFGLEELVQQGRTRELPVFGSLQSLRNLPRESPSDPLWAIGVIDLVEFGGTPPRPAIVDTKTRTVPSMPGFAQKRSSRLQVAIYKVLFDGLTSHDAVAWAPSMLAWHDVDPSTRQFSHDVADQLQRRDLQGCSLLEVMQVALQMFRALGPSGEELKVVYEHQSDRRLLGEDNWRFNKNHVVGDTSYFLEFWEGLRPPDVVLSGESWKCRMCQFREMCPHSPLEDMRQDTP</sequence>
<dbReference type="GO" id="GO:0005634">
    <property type="term" value="C:nucleus"/>
    <property type="evidence" value="ECO:0007669"/>
    <property type="project" value="TreeGrafter"/>
</dbReference>
<dbReference type="EMBL" id="CDSF01000097">
    <property type="protein sequence ID" value="CEP00112.1"/>
    <property type="molecule type" value="Genomic_DNA"/>
</dbReference>
<dbReference type="Proteomes" id="UP000290189">
    <property type="component" value="Unassembled WGS sequence"/>
</dbReference>
<dbReference type="PANTHER" id="PTHR14464:SF4">
    <property type="entry name" value="EXONUCLEASE V"/>
    <property type="match status" value="1"/>
</dbReference>
<dbReference type="OMA" id="CPDKPLG"/>
<dbReference type="InterPro" id="IPR011604">
    <property type="entry name" value="PDDEXK-like_dom_sf"/>
</dbReference>
<comment type="similarity">
    <text evidence="1">Belongs to the EXO5 family.</text>
</comment>
<organism evidence="2 4">
    <name type="scientific">Plasmodiophora brassicae</name>
    <name type="common">Clubroot disease agent</name>
    <dbReference type="NCBI Taxonomy" id="37360"/>
    <lineage>
        <taxon>Eukaryota</taxon>
        <taxon>Sar</taxon>
        <taxon>Rhizaria</taxon>
        <taxon>Endomyxa</taxon>
        <taxon>Phytomyxea</taxon>
        <taxon>Plasmodiophorida</taxon>
        <taxon>Plasmodiophoridae</taxon>
        <taxon>Plasmodiophora</taxon>
    </lineage>
</organism>
<dbReference type="Pfam" id="PF09810">
    <property type="entry name" value="Exo5"/>
    <property type="match status" value="2"/>
</dbReference>
<dbReference type="EMBL" id="OVEO01000013">
    <property type="protein sequence ID" value="SPR00233.1"/>
    <property type="molecule type" value="Genomic_DNA"/>
</dbReference>
<accession>A0A0G4IY23</accession>
<protein>
    <recommendedName>
        <fullName evidence="6">PD-(D/E)XK endonuclease-like domain-containing protein</fullName>
    </recommendedName>
</protein>
<proteinExistence type="inferred from homology"/>
<dbReference type="Proteomes" id="UP000039324">
    <property type="component" value="Unassembled WGS sequence"/>
</dbReference>
<dbReference type="OrthoDB" id="354769at2759"/>
<dbReference type="Gene3D" id="3.90.320.10">
    <property type="match status" value="1"/>
</dbReference>
<keyword evidence="4" id="KW-1185">Reference proteome</keyword>
<evidence type="ECO:0000313" key="5">
    <source>
        <dbReference type="Proteomes" id="UP000290189"/>
    </source>
</evidence>
<reference evidence="2 4" key="1">
    <citation type="submission" date="2015-02" db="EMBL/GenBank/DDBJ databases">
        <authorList>
            <person name="Chooi Y.-H."/>
        </authorList>
    </citation>
    <scope>NUCLEOTIDE SEQUENCE [LARGE SCALE GENOMIC DNA]</scope>
    <source>
        <strain evidence="2">E3</strain>
    </source>
</reference>
<geneLocation type="mitochondrion" evidence="3"/>
<keyword evidence="3" id="KW-0496">Mitochondrion</keyword>
<dbReference type="AlphaFoldDB" id="A0A0G4IY23"/>
<dbReference type="GO" id="GO:0036297">
    <property type="term" value="P:interstrand cross-link repair"/>
    <property type="evidence" value="ECO:0007669"/>
    <property type="project" value="TreeGrafter"/>
</dbReference>
<evidence type="ECO:0000313" key="2">
    <source>
        <dbReference type="EMBL" id="CEP00112.1"/>
    </source>
</evidence>
<name>A0A0G4IY23_PLABS</name>
<evidence type="ECO:0008006" key="6">
    <source>
        <dbReference type="Google" id="ProtNLM"/>
    </source>
</evidence>